<comment type="function">
    <text evidence="12 13 14">The RecF protein is involved in DNA metabolism; it is required for DNA replication and normal SOS inducibility. RecF binds preferentially to single-stranded, linear DNA. It also seems to bind ATP.</text>
</comment>
<dbReference type="Gene3D" id="1.20.1050.90">
    <property type="entry name" value="RecF/RecN/SMC, N-terminal domain"/>
    <property type="match status" value="1"/>
</dbReference>
<evidence type="ECO:0000256" key="2">
    <source>
        <dbReference type="ARBA" id="ARBA00008016"/>
    </source>
</evidence>
<keyword evidence="9 13" id="KW-0238">DNA-binding</keyword>
<dbReference type="PROSITE" id="PS00618">
    <property type="entry name" value="RECF_2"/>
    <property type="match status" value="1"/>
</dbReference>
<dbReference type="PANTHER" id="PTHR32182">
    <property type="entry name" value="DNA REPLICATION AND REPAIR PROTEIN RECF"/>
    <property type="match status" value="1"/>
</dbReference>
<name>A0ABN3MDX7_9MICO</name>
<dbReference type="InterPro" id="IPR018078">
    <property type="entry name" value="DNA-binding_RecF_CS"/>
</dbReference>
<accession>A0ABN3MDX7</accession>
<evidence type="ECO:0000256" key="4">
    <source>
        <dbReference type="ARBA" id="ARBA00022490"/>
    </source>
</evidence>
<comment type="caution">
    <text evidence="17">The sequence shown here is derived from an EMBL/GenBank/DDBJ whole genome shotgun (WGS) entry which is preliminary data.</text>
</comment>
<dbReference type="EMBL" id="BAAARE010000029">
    <property type="protein sequence ID" value="GAA2500243.1"/>
    <property type="molecule type" value="Genomic_DNA"/>
</dbReference>
<evidence type="ECO:0000256" key="10">
    <source>
        <dbReference type="ARBA" id="ARBA00023204"/>
    </source>
</evidence>
<keyword evidence="6 13" id="KW-0547">Nucleotide-binding</keyword>
<keyword evidence="4 13" id="KW-0963">Cytoplasm</keyword>
<evidence type="ECO:0000256" key="6">
    <source>
        <dbReference type="ARBA" id="ARBA00022741"/>
    </source>
</evidence>
<keyword evidence="10 13" id="KW-0234">DNA repair</keyword>
<keyword evidence="8 13" id="KW-0067">ATP-binding</keyword>
<evidence type="ECO:0000256" key="15">
    <source>
        <dbReference type="SAM" id="MobiDB-lite"/>
    </source>
</evidence>
<evidence type="ECO:0000256" key="14">
    <source>
        <dbReference type="RuleBase" id="RU000578"/>
    </source>
</evidence>
<dbReference type="RefSeq" id="WP_344257178.1">
    <property type="nucleotide sequence ID" value="NZ_BAAARE010000029.1"/>
</dbReference>
<feature type="region of interest" description="Disordered" evidence="15">
    <location>
        <begin position="398"/>
        <end position="455"/>
    </location>
</feature>
<dbReference type="SUPFAM" id="SSF52540">
    <property type="entry name" value="P-loop containing nucleoside triphosphate hydrolases"/>
    <property type="match status" value="1"/>
</dbReference>
<dbReference type="InterPro" id="IPR027417">
    <property type="entry name" value="P-loop_NTPase"/>
</dbReference>
<dbReference type="InterPro" id="IPR003395">
    <property type="entry name" value="RecF/RecN/SMC_N"/>
</dbReference>
<feature type="domain" description="RecF/RecN/SMC N-terminal" evidence="16">
    <location>
        <begin position="3"/>
        <end position="375"/>
    </location>
</feature>
<evidence type="ECO:0000256" key="7">
    <source>
        <dbReference type="ARBA" id="ARBA00022763"/>
    </source>
</evidence>
<dbReference type="CDD" id="cd03242">
    <property type="entry name" value="ABC_RecF"/>
    <property type="match status" value="1"/>
</dbReference>
<dbReference type="InterPro" id="IPR001238">
    <property type="entry name" value="DNA-binding_RecF"/>
</dbReference>
<reference evidence="17 18" key="1">
    <citation type="journal article" date="2019" name="Int. J. Syst. Evol. Microbiol.">
        <title>The Global Catalogue of Microorganisms (GCM) 10K type strain sequencing project: providing services to taxonomists for standard genome sequencing and annotation.</title>
        <authorList>
            <consortium name="The Broad Institute Genomics Platform"/>
            <consortium name="The Broad Institute Genome Sequencing Center for Infectious Disease"/>
            <person name="Wu L."/>
            <person name="Ma J."/>
        </authorList>
    </citation>
    <scope>NUCLEOTIDE SEQUENCE [LARGE SCALE GENOMIC DNA]</scope>
    <source>
        <strain evidence="17 18">JCM 16259</strain>
    </source>
</reference>
<evidence type="ECO:0000256" key="13">
    <source>
        <dbReference type="HAMAP-Rule" id="MF_00365"/>
    </source>
</evidence>
<evidence type="ECO:0000256" key="11">
    <source>
        <dbReference type="ARBA" id="ARBA00023236"/>
    </source>
</evidence>
<dbReference type="NCBIfam" id="TIGR00611">
    <property type="entry name" value="recf"/>
    <property type="match status" value="1"/>
</dbReference>
<proteinExistence type="inferred from homology"/>
<keyword evidence="7 13" id="KW-0227">DNA damage</keyword>
<evidence type="ECO:0000256" key="5">
    <source>
        <dbReference type="ARBA" id="ARBA00022705"/>
    </source>
</evidence>
<dbReference type="Gene3D" id="3.40.50.300">
    <property type="entry name" value="P-loop containing nucleotide triphosphate hydrolases"/>
    <property type="match status" value="1"/>
</dbReference>
<evidence type="ECO:0000256" key="8">
    <source>
        <dbReference type="ARBA" id="ARBA00022840"/>
    </source>
</evidence>
<evidence type="ECO:0000313" key="17">
    <source>
        <dbReference type="EMBL" id="GAA2500243.1"/>
    </source>
</evidence>
<evidence type="ECO:0000256" key="3">
    <source>
        <dbReference type="ARBA" id="ARBA00020170"/>
    </source>
</evidence>
<sequence>MHVRHLTLKDFRSYPSAELALTPGVTTLVGLNGQGKTNLVEAVGYLATLGSHRVATDQPLVRFGAAQAIVRGAIVRDDRETMVELEITPGRANRARLGRSPVSRPRDVLGTVRTVLFAPEDLALVKGDPSERRRFLDELLVQRQPRWSGVRSDYDKILKQRNALLKSAAPVLRKGSRRPPRPPRDGDQPLDEARESALHTLEVWNDHLSTVGAQLLYARLRLLRDLAPDLSECYDAVSAASSNARATYKSSLHEELAARLAAGEVPEIDELRAGLLETFTQVRGSEIERGISLVGPHRDDLVLSLGDLPAKGYASHGESWSFALGLKLAAYRLLRRDLGDDPVLVLDDVFAELDSGRRERLAALVADCEQVLITAAVGADVPEVLRRSGTTYAVQLGQVHPPEPPVVGEPDPQAEEGAQPAVDEPGLLEPGLDEPGLDEPADGSNDSATEDDGDE</sequence>
<dbReference type="InterPro" id="IPR042174">
    <property type="entry name" value="RecF_2"/>
</dbReference>
<evidence type="ECO:0000259" key="16">
    <source>
        <dbReference type="Pfam" id="PF02463"/>
    </source>
</evidence>
<dbReference type="HAMAP" id="MF_00365">
    <property type="entry name" value="RecF"/>
    <property type="match status" value="1"/>
</dbReference>
<feature type="compositionally biased region" description="Acidic residues" evidence="15">
    <location>
        <begin position="431"/>
        <end position="441"/>
    </location>
</feature>
<dbReference type="Pfam" id="PF02463">
    <property type="entry name" value="SMC_N"/>
    <property type="match status" value="1"/>
</dbReference>
<feature type="binding site" evidence="13">
    <location>
        <begin position="30"/>
        <end position="37"/>
    </location>
    <ligand>
        <name>ATP</name>
        <dbReference type="ChEBI" id="CHEBI:30616"/>
    </ligand>
</feature>
<gene>
    <name evidence="13 17" type="primary">recF</name>
    <name evidence="17" type="ORF">GCM10009858_43220</name>
</gene>
<keyword evidence="11 13" id="KW-0742">SOS response</keyword>
<comment type="subcellular location">
    <subcellularLocation>
        <location evidence="1 13 14">Cytoplasm</location>
    </subcellularLocation>
</comment>
<dbReference type="Proteomes" id="UP001500730">
    <property type="component" value="Unassembled WGS sequence"/>
</dbReference>
<evidence type="ECO:0000313" key="18">
    <source>
        <dbReference type="Proteomes" id="UP001500730"/>
    </source>
</evidence>
<dbReference type="PROSITE" id="PS00617">
    <property type="entry name" value="RECF_1"/>
    <property type="match status" value="1"/>
</dbReference>
<dbReference type="PANTHER" id="PTHR32182:SF0">
    <property type="entry name" value="DNA REPLICATION AND REPAIR PROTEIN RECF"/>
    <property type="match status" value="1"/>
</dbReference>
<evidence type="ECO:0000256" key="9">
    <source>
        <dbReference type="ARBA" id="ARBA00023125"/>
    </source>
</evidence>
<keyword evidence="5 13" id="KW-0235">DNA replication</keyword>
<evidence type="ECO:0000256" key="12">
    <source>
        <dbReference type="ARBA" id="ARBA00025401"/>
    </source>
</evidence>
<evidence type="ECO:0000256" key="1">
    <source>
        <dbReference type="ARBA" id="ARBA00004496"/>
    </source>
</evidence>
<feature type="region of interest" description="Disordered" evidence="15">
    <location>
        <begin position="169"/>
        <end position="190"/>
    </location>
</feature>
<comment type="similarity">
    <text evidence="2 13 14">Belongs to the RecF family.</text>
</comment>
<organism evidence="17 18">
    <name type="scientific">Terrabacter carboxydivorans</name>
    <dbReference type="NCBI Taxonomy" id="619730"/>
    <lineage>
        <taxon>Bacteria</taxon>
        <taxon>Bacillati</taxon>
        <taxon>Actinomycetota</taxon>
        <taxon>Actinomycetes</taxon>
        <taxon>Micrococcales</taxon>
        <taxon>Intrasporangiaceae</taxon>
        <taxon>Terrabacter</taxon>
    </lineage>
</organism>
<protein>
    <recommendedName>
        <fullName evidence="3 13">DNA replication and repair protein RecF</fullName>
    </recommendedName>
</protein>
<keyword evidence="18" id="KW-1185">Reference proteome</keyword>